<reference evidence="1" key="1">
    <citation type="submission" date="2020-11" db="EMBL/GenBank/DDBJ databases">
        <authorList>
            <consortium name="DOE Joint Genome Institute"/>
            <person name="Ahrendt S."/>
            <person name="Riley R."/>
            <person name="Andreopoulos W."/>
            <person name="Labutti K."/>
            <person name="Pangilinan J."/>
            <person name="Ruiz-Duenas F.J."/>
            <person name="Barrasa J.M."/>
            <person name="Sanchez-Garcia M."/>
            <person name="Camarero S."/>
            <person name="Miyauchi S."/>
            <person name="Serrano A."/>
            <person name="Linde D."/>
            <person name="Babiker R."/>
            <person name="Drula E."/>
            <person name="Ayuso-Fernandez I."/>
            <person name="Pacheco R."/>
            <person name="Padilla G."/>
            <person name="Ferreira P."/>
            <person name="Barriuso J."/>
            <person name="Kellner H."/>
            <person name="Castanera R."/>
            <person name="Alfaro M."/>
            <person name="Ramirez L."/>
            <person name="Pisabarro A.G."/>
            <person name="Kuo A."/>
            <person name="Tritt A."/>
            <person name="Lipzen A."/>
            <person name="He G."/>
            <person name="Yan M."/>
            <person name="Ng V."/>
            <person name="Cullen D."/>
            <person name="Martin F."/>
            <person name="Rosso M.-N."/>
            <person name="Henrissat B."/>
            <person name="Hibbett D."/>
            <person name="Martinez A.T."/>
            <person name="Grigoriev I.V."/>
        </authorList>
    </citation>
    <scope>NUCLEOTIDE SEQUENCE</scope>
    <source>
        <strain evidence="1">AH 40177</strain>
    </source>
</reference>
<name>A0A9P5P555_9AGAR</name>
<accession>A0A9P5P555</accession>
<dbReference type="OrthoDB" id="2921007at2759"/>
<dbReference type="AlphaFoldDB" id="A0A9P5P555"/>
<organism evidence="1 3">
    <name type="scientific">Rhodocollybia butyracea</name>
    <dbReference type="NCBI Taxonomy" id="206335"/>
    <lineage>
        <taxon>Eukaryota</taxon>
        <taxon>Fungi</taxon>
        <taxon>Dikarya</taxon>
        <taxon>Basidiomycota</taxon>
        <taxon>Agaricomycotina</taxon>
        <taxon>Agaricomycetes</taxon>
        <taxon>Agaricomycetidae</taxon>
        <taxon>Agaricales</taxon>
        <taxon>Marasmiineae</taxon>
        <taxon>Omphalotaceae</taxon>
        <taxon>Rhodocollybia</taxon>
    </lineage>
</organism>
<sequence length="113" mass="13421">ERLHQFSRHPDEFGPMLVNTTIDSAGYTTAPEMLESPWNLALIRKWALLCEEIANTCPDRNRFGSHMQLRDWQKQITDRLYRISLAIIKEQLSKNEQTRARLLQVHMRQKEMK</sequence>
<evidence type="ECO:0000313" key="2">
    <source>
        <dbReference type="EMBL" id="KAF9065495.1"/>
    </source>
</evidence>
<gene>
    <name evidence="2" type="ORF">BDP27DRAFT_1181021</name>
    <name evidence="1" type="ORF">BDP27DRAFT_1204307</name>
</gene>
<dbReference type="EMBL" id="JADNRY010000103">
    <property type="protein sequence ID" value="KAF9065495.1"/>
    <property type="molecule type" value="Genomic_DNA"/>
</dbReference>
<feature type="non-terminal residue" evidence="1">
    <location>
        <position position="1"/>
    </location>
</feature>
<dbReference type="EMBL" id="JADNRY010000528">
    <property type="protein sequence ID" value="KAF9044496.1"/>
    <property type="molecule type" value="Genomic_DNA"/>
</dbReference>
<proteinExistence type="predicted"/>
<evidence type="ECO:0000313" key="3">
    <source>
        <dbReference type="Proteomes" id="UP000772434"/>
    </source>
</evidence>
<comment type="caution">
    <text evidence="1">The sequence shown here is derived from an EMBL/GenBank/DDBJ whole genome shotgun (WGS) entry which is preliminary data.</text>
</comment>
<keyword evidence="3" id="KW-1185">Reference proteome</keyword>
<dbReference type="Proteomes" id="UP000772434">
    <property type="component" value="Unassembled WGS sequence"/>
</dbReference>
<evidence type="ECO:0000313" key="1">
    <source>
        <dbReference type="EMBL" id="KAF9044496.1"/>
    </source>
</evidence>
<feature type="non-terminal residue" evidence="1">
    <location>
        <position position="113"/>
    </location>
</feature>
<protein>
    <submittedName>
        <fullName evidence="1">Uncharacterized protein</fullName>
    </submittedName>
</protein>